<proteinExistence type="predicted"/>
<dbReference type="InterPro" id="IPR027417">
    <property type="entry name" value="P-loop_NTPase"/>
</dbReference>
<dbReference type="GO" id="GO:0016787">
    <property type="term" value="F:hydrolase activity"/>
    <property type="evidence" value="ECO:0007669"/>
    <property type="project" value="UniProtKB-KW"/>
</dbReference>
<dbReference type="Proteomes" id="UP000736335">
    <property type="component" value="Unassembled WGS sequence"/>
</dbReference>
<feature type="domain" description="AIG1-type G" evidence="4">
    <location>
        <begin position="6"/>
        <end position="86"/>
    </location>
</feature>
<organism evidence="5 6">
    <name type="scientific">Thelephora terrestris</name>
    <dbReference type="NCBI Taxonomy" id="56493"/>
    <lineage>
        <taxon>Eukaryota</taxon>
        <taxon>Fungi</taxon>
        <taxon>Dikarya</taxon>
        <taxon>Basidiomycota</taxon>
        <taxon>Agaricomycotina</taxon>
        <taxon>Agaricomycetes</taxon>
        <taxon>Thelephorales</taxon>
        <taxon>Thelephoraceae</taxon>
        <taxon>Thelephora</taxon>
    </lineage>
</organism>
<dbReference type="OrthoDB" id="8954335at2759"/>
<protein>
    <submittedName>
        <fullName evidence="5">P-loop containing nucleoside triphosphate hydrolase protein</fullName>
    </submittedName>
</protein>
<evidence type="ECO:0000256" key="3">
    <source>
        <dbReference type="SAM" id="MobiDB-lite"/>
    </source>
</evidence>
<evidence type="ECO:0000313" key="6">
    <source>
        <dbReference type="Proteomes" id="UP000736335"/>
    </source>
</evidence>
<sequence length="350" mass="40176">MDQPIRIAVMGATGCGKTTFVNIASRSNLQVGTSLQSCTPDVQLANEFTLDGRRVVLIDTPGFDDTTKSDTDILRNIATFLATSYKNGSRLAGLIYMHRISDERFTGIAGRNFKIFRDLCGEKSLKNVVLVTNMWGRVSVGVGEDRERELSSDFLKPALDKGAQMVRHHNNEQSAHHIIRRIMNNHPVVLQIQHELVDERKDVVNTAAAKAINAELEEEKRRHEAEVKKAQEDIARALREKEEQTRRRIEEEKTRREEELRKAREERERIELQRRQEVERVEQEARRFEEQARAGRERAEEEHRRQVAMLNEHLAAVAAAAETARQVMEQQINHLHHQVQQHSGGSCMIM</sequence>
<dbReference type="PANTHER" id="PTHR10903:SF184">
    <property type="entry name" value="GTP-BINDING PROTEIN A"/>
    <property type="match status" value="1"/>
</dbReference>
<reference evidence="5" key="2">
    <citation type="submission" date="2020-11" db="EMBL/GenBank/DDBJ databases">
        <authorList>
            <consortium name="DOE Joint Genome Institute"/>
            <person name="Kuo A."/>
            <person name="Miyauchi S."/>
            <person name="Kiss E."/>
            <person name="Drula E."/>
            <person name="Kohler A."/>
            <person name="Sanchez-Garcia M."/>
            <person name="Andreopoulos B."/>
            <person name="Barry K.W."/>
            <person name="Bonito G."/>
            <person name="Buee M."/>
            <person name="Carver A."/>
            <person name="Chen C."/>
            <person name="Cichocki N."/>
            <person name="Clum A."/>
            <person name="Culley D."/>
            <person name="Crous P.W."/>
            <person name="Fauchery L."/>
            <person name="Girlanda M."/>
            <person name="Hayes R."/>
            <person name="Keri Z."/>
            <person name="Labutti K."/>
            <person name="Lipzen A."/>
            <person name="Lombard V."/>
            <person name="Magnuson J."/>
            <person name="Maillard F."/>
            <person name="Morin E."/>
            <person name="Murat C."/>
            <person name="Nolan M."/>
            <person name="Ohm R."/>
            <person name="Pangilinan J."/>
            <person name="Pereira M."/>
            <person name="Perotto S."/>
            <person name="Peter M."/>
            <person name="Riley R."/>
            <person name="Sitrit Y."/>
            <person name="Stielow B."/>
            <person name="Szollosi G."/>
            <person name="Zifcakova L."/>
            <person name="Stursova M."/>
            <person name="Spatafora J.W."/>
            <person name="Tedersoo L."/>
            <person name="Vaario L.-M."/>
            <person name="Yamada A."/>
            <person name="Yan M."/>
            <person name="Wang P."/>
            <person name="Xu J."/>
            <person name="Bruns T."/>
            <person name="Baldrian P."/>
            <person name="Vilgalys R."/>
            <person name="Henrissat B."/>
            <person name="Grigoriev I.V."/>
            <person name="Hibbett D."/>
            <person name="Nagy L.G."/>
            <person name="Martin F.M."/>
        </authorList>
    </citation>
    <scope>NUCLEOTIDE SEQUENCE</scope>
    <source>
        <strain evidence="5">UH-Tt-Lm1</strain>
    </source>
</reference>
<reference evidence="5" key="1">
    <citation type="journal article" date="2020" name="Nat. Commun.">
        <title>Large-scale genome sequencing of mycorrhizal fungi provides insights into the early evolution of symbiotic traits.</title>
        <authorList>
            <person name="Miyauchi S."/>
            <person name="Kiss E."/>
            <person name="Kuo A."/>
            <person name="Drula E."/>
            <person name="Kohler A."/>
            <person name="Sanchez-Garcia M."/>
            <person name="Morin E."/>
            <person name="Andreopoulos B."/>
            <person name="Barry K.W."/>
            <person name="Bonito G."/>
            <person name="Buee M."/>
            <person name="Carver A."/>
            <person name="Chen C."/>
            <person name="Cichocki N."/>
            <person name="Clum A."/>
            <person name="Culley D."/>
            <person name="Crous P.W."/>
            <person name="Fauchery L."/>
            <person name="Girlanda M."/>
            <person name="Hayes R.D."/>
            <person name="Keri Z."/>
            <person name="LaButti K."/>
            <person name="Lipzen A."/>
            <person name="Lombard V."/>
            <person name="Magnuson J."/>
            <person name="Maillard F."/>
            <person name="Murat C."/>
            <person name="Nolan M."/>
            <person name="Ohm R.A."/>
            <person name="Pangilinan J."/>
            <person name="Pereira M.F."/>
            <person name="Perotto S."/>
            <person name="Peter M."/>
            <person name="Pfister S."/>
            <person name="Riley R."/>
            <person name="Sitrit Y."/>
            <person name="Stielow J.B."/>
            <person name="Szollosi G."/>
            <person name="Zifcakova L."/>
            <person name="Stursova M."/>
            <person name="Spatafora J.W."/>
            <person name="Tedersoo L."/>
            <person name="Vaario L.M."/>
            <person name="Yamada A."/>
            <person name="Yan M."/>
            <person name="Wang P."/>
            <person name="Xu J."/>
            <person name="Bruns T."/>
            <person name="Baldrian P."/>
            <person name="Vilgalys R."/>
            <person name="Dunand C."/>
            <person name="Henrissat B."/>
            <person name="Grigoriev I.V."/>
            <person name="Hibbett D."/>
            <person name="Nagy L.G."/>
            <person name="Martin F.M."/>
        </authorList>
    </citation>
    <scope>NUCLEOTIDE SEQUENCE</scope>
    <source>
        <strain evidence="5">UH-Tt-Lm1</strain>
    </source>
</reference>
<keyword evidence="6" id="KW-1185">Reference proteome</keyword>
<dbReference type="AlphaFoldDB" id="A0A9P6HF70"/>
<dbReference type="CDD" id="cd00882">
    <property type="entry name" value="Ras_like_GTPase"/>
    <property type="match status" value="1"/>
</dbReference>
<dbReference type="EMBL" id="WIUZ02000007">
    <property type="protein sequence ID" value="KAF9785476.1"/>
    <property type="molecule type" value="Genomic_DNA"/>
</dbReference>
<evidence type="ECO:0000256" key="1">
    <source>
        <dbReference type="ARBA" id="ARBA00022741"/>
    </source>
</evidence>
<dbReference type="SUPFAM" id="SSF52540">
    <property type="entry name" value="P-loop containing nucleoside triphosphate hydrolases"/>
    <property type="match status" value="1"/>
</dbReference>
<evidence type="ECO:0000256" key="2">
    <source>
        <dbReference type="ARBA" id="ARBA00023134"/>
    </source>
</evidence>
<dbReference type="GO" id="GO:0005525">
    <property type="term" value="F:GTP binding"/>
    <property type="evidence" value="ECO:0007669"/>
    <property type="project" value="UniProtKB-KW"/>
</dbReference>
<gene>
    <name evidence="5" type="ORF">BJ322DRAFT_1108917</name>
</gene>
<comment type="caution">
    <text evidence="5">The sequence shown here is derived from an EMBL/GenBank/DDBJ whole genome shotgun (WGS) entry which is preliminary data.</text>
</comment>
<dbReference type="Gene3D" id="3.40.50.300">
    <property type="entry name" value="P-loop containing nucleotide triphosphate hydrolases"/>
    <property type="match status" value="1"/>
</dbReference>
<accession>A0A9P6HF70</accession>
<evidence type="ECO:0000259" key="4">
    <source>
        <dbReference type="Pfam" id="PF04548"/>
    </source>
</evidence>
<dbReference type="PANTHER" id="PTHR10903">
    <property type="entry name" value="GTPASE, IMAP FAMILY MEMBER-RELATED"/>
    <property type="match status" value="1"/>
</dbReference>
<dbReference type="Pfam" id="PF04548">
    <property type="entry name" value="AIG1"/>
    <property type="match status" value="1"/>
</dbReference>
<dbReference type="InterPro" id="IPR045058">
    <property type="entry name" value="GIMA/IAN/Toc"/>
</dbReference>
<keyword evidence="2" id="KW-0342">GTP-binding</keyword>
<dbReference type="InterPro" id="IPR006703">
    <property type="entry name" value="G_AIG1"/>
</dbReference>
<feature type="region of interest" description="Disordered" evidence="3">
    <location>
        <begin position="241"/>
        <end position="265"/>
    </location>
</feature>
<keyword evidence="5" id="KW-0378">Hydrolase</keyword>
<keyword evidence="1" id="KW-0547">Nucleotide-binding</keyword>
<evidence type="ECO:0000313" key="5">
    <source>
        <dbReference type="EMBL" id="KAF9785476.1"/>
    </source>
</evidence>
<name>A0A9P6HF70_9AGAM</name>